<dbReference type="Proteomes" id="UP000567795">
    <property type="component" value="Unassembled WGS sequence"/>
</dbReference>
<dbReference type="Gene3D" id="2.40.50.100">
    <property type="match status" value="1"/>
</dbReference>
<dbReference type="GO" id="GO:0005960">
    <property type="term" value="C:glycine cleavage complex"/>
    <property type="evidence" value="ECO:0007669"/>
    <property type="project" value="InterPro"/>
</dbReference>
<organism evidence="6 7">
    <name type="scientific">Allostreptomyces psammosilenae</name>
    <dbReference type="NCBI Taxonomy" id="1892865"/>
    <lineage>
        <taxon>Bacteria</taxon>
        <taxon>Bacillati</taxon>
        <taxon>Actinomycetota</taxon>
        <taxon>Actinomycetes</taxon>
        <taxon>Kitasatosporales</taxon>
        <taxon>Streptomycetaceae</taxon>
        <taxon>Allostreptomyces</taxon>
    </lineage>
</organism>
<dbReference type="PANTHER" id="PTHR11715:SF3">
    <property type="entry name" value="GLYCINE CLEAVAGE SYSTEM H PROTEIN-RELATED"/>
    <property type="match status" value="1"/>
</dbReference>
<dbReference type="InterPro" id="IPR000089">
    <property type="entry name" value="Biotin_lipoyl"/>
</dbReference>
<dbReference type="NCBIfam" id="TIGR00527">
    <property type="entry name" value="gcvH"/>
    <property type="match status" value="1"/>
</dbReference>
<dbReference type="SUPFAM" id="SSF51230">
    <property type="entry name" value="Single hybrid motif"/>
    <property type="match status" value="1"/>
</dbReference>
<evidence type="ECO:0000313" key="6">
    <source>
        <dbReference type="EMBL" id="NYI06531.1"/>
    </source>
</evidence>
<dbReference type="GO" id="GO:0005829">
    <property type="term" value="C:cytosol"/>
    <property type="evidence" value="ECO:0007669"/>
    <property type="project" value="TreeGrafter"/>
</dbReference>
<evidence type="ECO:0000313" key="7">
    <source>
        <dbReference type="Proteomes" id="UP000567795"/>
    </source>
</evidence>
<dbReference type="InterPro" id="IPR017453">
    <property type="entry name" value="GCV_H_sub"/>
</dbReference>
<dbReference type="InterPro" id="IPR002930">
    <property type="entry name" value="GCV_H"/>
</dbReference>
<dbReference type="InterPro" id="IPR033753">
    <property type="entry name" value="GCV_H/Fam206"/>
</dbReference>
<protein>
    <recommendedName>
        <fullName evidence="3">Glycine cleavage system H protein</fullName>
    </recommendedName>
</protein>
<evidence type="ECO:0000256" key="2">
    <source>
        <dbReference type="ARBA" id="ARBA00022823"/>
    </source>
</evidence>
<comment type="similarity">
    <text evidence="1 3">Belongs to the GcvH family.</text>
</comment>
<dbReference type="PANTHER" id="PTHR11715">
    <property type="entry name" value="GLYCINE CLEAVAGE SYSTEM H PROTEIN"/>
    <property type="match status" value="1"/>
</dbReference>
<dbReference type="NCBIfam" id="NF002270">
    <property type="entry name" value="PRK01202.1"/>
    <property type="match status" value="1"/>
</dbReference>
<sequence length="127" mass="13421">MSNPPHLKYSKEHEWVSLGDGDTVTVGITKHAADALGDVVHVELPSVGDTVSAGETCGELESTKSVSDLYSPVSGEVVEVNAEVQENPGLVNEGPFTEGWLFRVRVSDDAGTAELLSAEEYTAFAEG</sequence>
<comment type="function">
    <text evidence="3">The glycine cleavage system catalyzes the degradation of glycine. The H protein shuttles the methylamine group of glycine from the P protein to the T protein.</text>
</comment>
<proteinExistence type="inferred from homology"/>
<keyword evidence="7" id="KW-1185">Reference proteome</keyword>
<dbReference type="EMBL" id="JACBZD010000001">
    <property type="protein sequence ID" value="NYI06531.1"/>
    <property type="molecule type" value="Genomic_DNA"/>
</dbReference>
<dbReference type="RefSeq" id="WP_179815097.1">
    <property type="nucleotide sequence ID" value="NZ_JACBZD010000001.1"/>
</dbReference>
<dbReference type="PROSITE" id="PS50968">
    <property type="entry name" value="BIOTINYL_LIPOYL"/>
    <property type="match status" value="1"/>
</dbReference>
<keyword evidence="2 3" id="KW-0450">Lipoyl</keyword>
<comment type="cofactor">
    <cofactor evidence="3">
        <name>(R)-lipoate</name>
        <dbReference type="ChEBI" id="CHEBI:83088"/>
    </cofactor>
    <text evidence="3">Binds 1 lipoyl cofactor covalently.</text>
</comment>
<comment type="subunit">
    <text evidence="3">The glycine cleavage system is composed of four proteins: P, T, L and H.</text>
</comment>
<dbReference type="CDD" id="cd06848">
    <property type="entry name" value="GCS_H"/>
    <property type="match status" value="1"/>
</dbReference>
<dbReference type="GO" id="GO:0009249">
    <property type="term" value="P:protein lipoylation"/>
    <property type="evidence" value="ECO:0007669"/>
    <property type="project" value="TreeGrafter"/>
</dbReference>
<evidence type="ECO:0000256" key="1">
    <source>
        <dbReference type="ARBA" id="ARBA00009249"/>
    </source>
</evidence>
<evidence type="ECO:0000256" key="4">
    <source>
        <dbReference type="PIRSR" id="PIRSR617453-50"/>
    </source>
</evidence>
<gene>
    <name evidence="3" type="primary">gcvH</name>
    <name evidence="6" type="ORF">FHU37_003474</name>
</gene>
<accession>A0A853A788</accession>
<dbReference type="InterPro" id="IPR003016">
    <property type="entry name" value="2-oxoA_DH_lipoyl-BS"/>
</dbReference>
<name>A0A853A788_9ACTN</name>
<dbReference type="HAMAP" id="MF_00272">
    <property type="entry name" value="GcvH"/>
    <property type="match status" value="1"/>
</dbReference>
<reference evidence="6 7" key="1">
    <citation type="submission" date="2020-07" db="EMBL/GenBank/DDBJ databases">
        <title>Sequencing the genomes of 1000 actinobacteria strains.</title>
        <authorList>
            <person name="Klenk H.-P."/>
        </authorList>
    </citation>
    <scope>NUCLEOTIDE SEQUENCE [LARGE SCALE GENOMIC DNA]</scope>
    <source>
        <strain evidence="6 7">DSM 42178</strain>
    </source>
</reference>
<feature type="modified residue" description="N6-lipoyllysine" evidence="3 4">
    <location>
        <position position="64"/>
    </location>
</feature>
<comment type="caution">
    <text evidence="6">The sequence shown here is derived from an EMBL/GenBank/DDBJ whole genome shotgun (WGS) entry which is preliminary data.</text>
</comment>
<dbReference type="PROSITE" id="PS00189">
    <property type="entry name" value="LIPOYL"/>
    <property type="match status" value="1"/>
</dbReference>
<dbReference type="AlphaFoldDB" id="A0A853A788"/>
<feature type="domain" description="Lipoyl-binding" evidence="5">
    <location>
        <begin position="23"/>
        <end position="105"/>
    </location>
</feature>
<evidence type="ECO:0000259" key="5">
    <source>
        <dbReference type="PROSITE" id="PS50968"/>
    </source>
</evidence>
<evidence type="ECO:0000256" key="3">
    <source>
        <dbReference type="HAMAP-Rule" id="MF_00272"/>
    </source>
</evidence>
<dbReference type="InterPro" id="IPR011053">
    <property type="entry name" value="Single_hybrid_motif"/>
</dbReference>
<dbReference type="GO" id="GO:0019464">
    <property type="term" value="P:glycine decarboxylation via glycine cleavage system"/>
    <property type="evidence" value="ECO:0007669"/>
    <property type="project" value="UniProtKB-UniRule"/>
</dbReference>
<dbReference type="Pfam" id="PF01597">
    <property type="entry name" value="GCV_H"/>
    <property type="match status" value="1"/>
</dbReference>